<dbReference type="InterPro" id="IPR051403">
    <property type="entry name" value="NosZ/Cyto_c_oxidase_sub2"/>
</dbReference>
<dbReference type="AlphaFoldDB" id="F2NQ10"/>
<dbReference type="OrthoDB" id="9773456at2"/>
<proteinExistence type="predicted"/>
<evidence type="ECO:0000256" key="1">
    <source>
        <dbReference type="ARBA" id="ARBA00004196"/>
    </source>
</evidence>
<gene>
    <name evidence="11" type="ordered locus">Marky_0357</name>
</gene>
<evidence type="ECO:0000256" key="3">
    <source>
        <dbReference type="ARBA" id="ARBA00022448"/>
    </source>
</evidence>
<evidence type="ECO:0000313" key="11">
    <source>
        <dbReference type="EMBL" id="AEB11111.1"/>
    </source>
</evidence>
<evidence type="ECO:0000259" key="10">
    <source>
        <dbReference type="PROSITE" id="PS50857"/>
    </source>
</evidence>
<dbReference type="HOGENOM" id="CLU_120355_0_0_0"/>
<dbReference type="Pfam" id="PF09125">
    <property type="entry name" value="COX2-transmemb"/>
    <property type="match status" value="1"/>
</dbReference>
<evidence type="ECO:0000256" key="4">
    <source>
        <dbReference type="ARBA" id="ARBA00022692"/>
    </source>
</evidence>
<dbReference type="PANTHER" id="PTHR42838">
    <property type="entry name" value="CYTOCHROME C OXIDASE SUBUNIT II"/>
    <property type="match status" value="1"/>
</dbReference>
<reference evidence="11 12" key="1">
    <citation type="journal article" date="2012" name="Stand. Genomic Sci.">
        <title>Complete genome sequence of the aerobic, heterotroph Marinithermus hydrothermalis type strain (T1(T)) from a deep-sea hydrothermal vent chimney.</title>
        <authorList>
            <person name="Copeland A."/>
            <person name="Gu W."/>
            <person name="Yasawong M."/>
            <person name="Lapidus A."/>
            <person name="Lucas S."/>
            <person name="Deshpande S."/>
            <person name="Pagani I."/>
            <person name="Tapia R."/>
            <person name="Cheng J.F."/>
            <person name="Goodwin L.A."/>
            <person name="Pitluck S."/>
            <person name="Liolios K."/>
            <person name="Ivanova N."/>
            <person name="Mavromatis K."/>
            <person name="Mikhailova N."/>
            <person name="Pati A."/>
            <person name="Chen A."/>
            <person name="Palaniappan K."/>
            <person name="Land M."/>
            <person name="Pan C."/>
            <person name="Brambilla E.M."/>
            <person name="Rohde M."/>
            <person name="Tindall B.J."/>
            <person name="Sikorski J."/>
            <person name="Goker M."/>
            <person name="Detter J.C."/>
            <person name="Bristow J."/>
            <person name="Eisen J.A."/>
            <person name="Markowitz V."/>
            <person name="Hugenholtz P."/>
            <person name="Kyrpides N.C."/>
            <person name="Klenk H.P."/>
            <person name="Woyke T."/>
        </authorList>
    </citation>
    <scope>NUCLEOTIDE SEQUENCE [LARGE SCALE GENOMIC DNA]</scope>
    <source>
        <strain evidence="12">DSM 14884 / JCM 11576 / T1</strain>
    </source>
</reference>
<organism evidence="11 12">
    <name type="scientific">Marinithermus hydrothermalis (strain DSM 14884 / JCM 11576 / T1)</name>
    <dbReference type="NCBI Taxonomy" id="869210"/>
    <lineage>
        <taxon>Bacteria</taxon>
        <taxon>Thermotogati</taxon>
        <taxon>Deinococcota</taxon>
        <taxon>Deinococci</taxon>
        <taxon>Thermales</taxon>
        <taxon>Thermaceae</taxon>
        <taxon>Marinithermus</taxon>
    </lineage>
</organism>
<evidence type="ECO:0000313" key="12">
    <source>
        <dbReference type="Proteomes" id="UP000007030"/>
    </source>
</evidence>
<evidence type="ECO:0000256" key="8">
    <source>
        <dbReference type="ARBA" id="ARBA00023136"/>
    </source>
</evidence>
<dbReference type="Gene3D" id="2.60.40.420">
    <property type="entry name" value="Cupredoxins - blue copper proteins"/>
    <property type="match status" value="1"/>
</dbReference>
<dbReference type="GO" id="GO:0004129">
    <property type="term" value="F:cytochrome-c oxidase activity"/>
    <property type="evidence" value="ECO:0007669"/>
    <property type="project" value="InterPro"/>
</dbReference>
<sequence length="133" mass="14966">MEEKKLAKTLERYERGWIVFALTMILVFLVLTGYTVSNFASYVPDTVNRVDPRSVRLEGEFANPRVEQVGPNAYRVYMIAQAFSFVPGEVRVPKGAEVTFYVTSPDVQHGFLVENTNINVQIIPGGHVKNSVE</sequence>
<name>F2NQ10_MARHT</name>
<dbReference type="GO" id="GO:0005507">
    <property type="term" value="F:copper ion binding"/>
    <property type="evidence" value="ECO:0007669"/>
    <property type="project" value="InterPro"/>
</dbReference>
<dbReference type="InterPro" id="IPR036257">
    <property type="entry name" value="Cyt_c_oxidase_su2_TM_sf"/>
</dbReference>
<dbReference type="Proteomes" id="UP000007030">
    <property type="component" value="Chromosome"/>
</dbReference>
<keyword evidence="4 9" id="KW-0812">Transmembrane</keyword>
<dbReference type="SUPFAM" id="SSF81464">
    <property type="entry name" value="Cytochrome c oxidase subunit II-like, transmembrane region"/>
    <property type="match status" value="1"/>
</dbReference>
<dbReference type="eggNOG" id="COG4263">
    <property type="taxonomic scope" value="Bacteria"/>
</dbReference>
<evidence type="ECO:0000256" key="5">
    <source>
        <dbReference type="ARBA" id="ARBA00022723"/>
    </source>
</evidence>
<dbReference type="InterPro" id="IPR002429">
    <property type="entry name" value="CcO_II-like_C"/>
</dbReference>
<dbReference type="SUPFAM" id="SSF49503">
    <property type="entry name" value="Cupredoxins"/>
    <property type="match status" value="1"/>
</dbReference>
<dbReference type="InterPro" id="IPR008972">
    <property type="entry name" value="Cupredoxin"/>
</dbReference>
<dbReference type="GO" id="GO:0016020">
    <property type="term" value="C:membrane"/>
    <property type="evidence" value="ECO:0007669"/>
    <property type="project" value="UniProtKB-SubCell"/>
</dbReference>
<evidence type="ECO:0000256" key="6">
    <source>
        <dbReference type="ARBA" id="ARBA00022982"/>
    </source>
</evidence>
<keyword evidence="12" id="KW-1185">Reference proteome</keyword>
<evidence type="ECO:0000256" key="2">
    <source>
        <dbReference type="ARBA" id="ARBA00004370"/>
    </source>
</evidence>
<feature type="domain" description="Cytochrome oxidase subunit II copper A binding" evidence="10">
    <location>
        <begin position="61"/>
        <end position="133"/>
    </location>
</feature>
<keyword evidence="9" id="KW-1133">Transmembrane helix</keyword>
<protein>
    <submittedName>
        <fullName evidence="11">Cytochrome c oxidase subunit II</fullName>
    </submittedName>
</protein>
<evidence type="ECO:0000256" key="7">
    <source>
        <dbReference type="ARBA" id="ARBA00023008"/>
    </source>
</evidence>
<comment type="subcellular location">
    <subcellularLocation>
        <location evidence="1">Cell envelope</location>
    </subcellularLocation>
    <subcellularLocation>
        <location evidence="2">Membrane</location>
    </subcellularLocation>
</comment>
<dbReference type="STRING" id="869210.Marky_0357"/>
<dbReference type="Gene3D" id="1.20.1070.10">
    <property type="entry name" value="Rhodopsin 7-helix transmembrane proteins"/>
    <property type="match status" value="1"/>
</dbReference>
<dbReference type="KEGG" id="mhd:Marky_0357"/>
<keyword evidence="5" id="KW-0479">Metal-binding</keyword>
<keyword evidence="3" id="KW-0813">Transport</keyword>
<dbReference type="GO" id="GO:0030313">
    <property type="term" value="C:cell envelope"/>
    <property type="evidence" value="ECO:0007669"/>
    <property type="project" value="UniProtKB-SubCell"/>
</dbReference>
<dbReference type="PROSITE" id="PS50857">
    <property type="entry name" value="COX2_CUA"/>
    <property type="match status" value="1"/>
</dbReference>
<keyword evidence="7" id="KW-0186">Copper</keyword>
<feature type="transmembrane region" description="Helical" evidence="9">
    <location>
        <begin position="16"/>
        <end position="36"/>
    </location>
</feature>
<keyword evidence="8 9" id="KW-0472">Membrane</keyword>
<dbReference type="PANTHER" id="PTHR42838:SF2">
    <property type="entry name" value="NITROUS-OXIDE REDUCTASE"/>
    <property type="match status" value="1"/>
</dbReference>
<keyword evidence="6" id="KW-0249">Electron transport</keyword>
<dbReference type="RefSeq" id="WP_013703166.1">
    <property type="nucleotide sequence ID" value="NC_015387.1"/>
</dbReference>
<evidence type="ECO:0000256" key="9">
    <source>
        <dbReference type="SAM" id="Phobius"/>
    </source>
</evidence>
<dbReference type="InterPro" id="IPR015209">
    <property type="entry name" value="Cyt_c_oxidase_su2a_TM_dom"/>
</dbReference>
<accession>F2NQ10</accession>
<dbReference type="EMBL" id="CP002630">
    <property type="protein sequence ID" value="AEB11111.1"/>
    <property type="molecule type" value="Genomic_DNA"/>
</dbReference>